<dbReference type="OrthoDB" id="1601230at2759"/>
<dbReference type="Gene3D" id="3.30.70.100">
    <property type="match status" value="1"/>
</dbReference>
<comment type="subunit">
    <text evidence="1">Homodimer.</text>
</comment>
<evidence type="ECO:0000313" key="4">
    <source>
        <dbReference type="Proteomes" id="UP000799429"/>
    </source>
</evidence>
<dbReference type="SUPFAM" id="SSF54909">
    <property type="entry name" value="Dimeric alpha+beta barrel"/>
    <property type="match status" value="1"/>
</dbReference>
<dbReference type="PANTHER" id="PTHR33178:SF10">
    <property type="entry name" value="STRESS-RESPONSE A_B BARREL DOMAIN-CONTAINING PROTEIN"/>
    <property type="match status" value="1"/>
</dbReference>
<protein>
    <recommendedName>
        <fullName evidence="2">Stress-response A/B barrel domain-containing protein</fullName>
    </recommendedName>
</protein>
<dbReference type="PROSITE" id="PS51502">
    <property type="entry name" value="S_R_A_B_BARREL"/>
    <property type="match status" value="1"/>
</dbReference>
<dbReference type="EMBL" id="MU006089">
    <property type="protein sequence ID" value="KAF2843307.1"/>
    <property type="molecule type" value="Genomic_DNA"/>
</dbReference>
<evidence type="ECO:0000313" key="3">
    <source>
        <dbReference type="EMBL" id="KAF2843307.1"/>
    </source>
</evidence>
<evidence type="ECO:0000256" key="1">
    <source>
        <dbReference type="ARBA" id="ARBA00011738"/>
    </source>
</evidence>
<comment type="caution">
    <text evidence="3">The sequence shown here is derived from an EMBL/GenBank/DDBJ whole genome shotgun (WGS) entry which is preliminary data.</text>
</comment>
<dbReference type="SMART" id="SM00886">
    <property type="entry name" value="Dabb"/>
    <property type="match status" value="1"/>
</dbReference>
<sequence length="111" mass="12373">MGITHIVLFQFKPSASSEAIQDVSARMLALKDGCVHPVSRRPYIRSASGGTDNSIENIQNGITHAFIMDFESVEDRDYYVNQDPVHQEFKDIAGKILEKAQVVDFANGVFK</sequence>
<dbReference type="Proteomes" id="UP000799429">
    <property type="component" value="Unassembled WGS sequence"/>
</dbReference>
<gene>
    <name evidence="3" type="ORF">M501DRAFT_76884</name>
</gene>
<reference evidence="3" key="1">
    <citation type="journal article" date="2020" name="Stud. Mycol.">
        <title>101 Dothideomycetes genomes: a test case for predicting lifestyles and emergence of pathogens.</title>
        <authorList>
            <person name="Haridas S."/>
            <person name="Albert R."/>
            <person name="Binder M."/>
            <person name="Bloem J."/>
            <person name="Labutti K."/>
            <person name="Salamov A."/>
            <person name="Andreopoulos B."/>
            <person name="Baker S."/>
            <person name="Barry K."/>
            <person name="Bills G."/>
            <person name="Bluhm B."/>
            <person name="Cannon C."/>
            <person name="Castanera R."/>
            <person name="Culley D."/>
            <person name="Daum C."/>
            <person name="Ezra D."/>
            <person name="Gonzalez J."/>
            <person name="Henrissat B."/>
            <person name="Kuo A."/>
            <person name="Liang C."/>
            <person name="Lipzen A."/>
            <person name="Lutzoni F."/>
            <person name="Magnuson J."/>
            <person name="Mondo S."/>
            <person name="Nolan M."/>
            <person name="Ohm R."/>
            <person name="Pangilinan J."/>
            <person name="Park H.-J."/>
            <person name="Ramirez L."/>
            <person name="Alfaro M."/>
            <person name="Sun H."/>
            <person name="Tritt A."/>
            <person name="Yoshinaga Y."/>
            <person name="Zwiers L.-H."/>
            <person name="Turgeon B."/>
            <person name="Goodwin S."/>
            <person name="Spatafora J."/>
            <person name="Crous P."/>
            <person name="Grigoriev I."/>
        </authorList>
    </citation>
    <scope>NUCLEOTIDE SEQUENCE</scope>
    <source>
        <strain evidence="3">CBS 101060</strain>
    </source>
</reference>
<dbReference type="InterPro" id="IPR013097">
    <property type="entry name" value="Dabb"/>
</dbReference>
<feature type="domain" description="Stress-response A/B barrel" evidence="2">
    <location>
        <begin position="3"/>
        <end position="105"/>
    </location>
</feature>
<name>A0A9P4SK56_9PEZI</name>
<dbReference type="AlphaFoldDB" id="A0A9P4SK56"/>
<dbReference type="Pfam" id="PF07876">
    <property type="entry name" value="Dabb"/>
    <property type="match status" value="1"/>
</dbReference>
<organism evidence="3 4">
    <name type="scientific">Patellaria atrata CBS 101060</name>
    <dbReference type="NCBI Taxonomy" id="1346257"/>
    <lineage>
        <taxon>Eukaryota</taxon>
        <taxon>Fungi</taxon>
        <taxon>Dikarya</taxon>
        <taxon>Ascomycota</taxon>
        <taxon>Pezizomycotina</taxon>
        <taxon>Dothideomycetes</taxon>
        <taxon>Dothideomycetes incertae sedis</taxon>
        <taxon>Patellariales</taxon>
        <taxon>Patellariaceae</taxon>
        <taxon>Patellaria</taxon>
    </lineage>
</organism>
<accession>A0A9P4SK56</accession>
<dbReference type="InterPro" id="IPR044662">
    <property type="entry name" value="HS1/DABB1-like"/>
</dbReference>
<keyword evidence="4" id="KW-1185">Reference proteome</keyword>
<dbReference type="InterPro" id="IPR011008">
    <property type="entry name" value="Dimeric_a/b-barrel"/>
</dbReference>
<evidence type="ECO:0000259" key="2">
    <source>
        <dbReference type="PROSITE" id="PS51502"/>
    </source>
</evidence>
<proteinExistence type="predicted"/>
<dbReference type="PANTHER" id="PTHR33178">
    <property type="match status" value="1"/>
</dbReference>